<dbReference type="PANTHER" id="PTHR46796:SF2">
    <property type="entry name" value="TRANSCRIPTIONAL REGULATORY PROTEIN"/>
    <property type="match status" value="1"/>
</dbReference>
<dbReference type="Pfam" id="PF02311">
    <property type="entry name" value="AraC_binding"/>
    <property type="match status" value="1"/>
</dbReference>
<dbReference type="InterPro" id="IPR009057">
    <property type="entry name" value="Homeodomain-like_sf"/>
</dbReference>
<keyword evidence="6" id="KW-1185">Reference proteome</keyword>
<evidence type="ECO:0000256" key="1">
    <source>
        <dbReference type="ARBA" id="ARBA00023015"/>
    </source>
</evidence>
<dbReference type="InterPro" id="IPR050204">
    <property type="entry name" value="AraC_XylS_family_regulators"/>
</dbReference>
<dbReference type="Gene3D" id="1.10.10.60">
    <property type="entry name" value="Homeodomain-like"/>
    <property type="match status" value="2"/>
</dbReference>
<dbReference type="InterPro" id="IPR003313">
    <property type="entry name" value="AraC-bd"/>
</dbReference>
<proteinExistence type="predicted"/>
<comment type="caution">
    <text evidence="5">The sequence shown here is derived from an EMBL/GenBank/DDBJ whole genome shotgun (WGS) entry which is preliminary data.</text>
</comment>
<gene>
    <name evidence="5" type="ORF">J21TS3_32710</name>
</gene>
<dbReference type="SMART" id="SM00342">
    <property type="entry name" value="HTH_ARAC"/>
    <property type="match status" value="1"/>
</dbReference>
<dbReference type="Pfam" id="PF12833">
    <property type="entry name" value="HTH_18"/>
    <property type="match status" value="1"/>
</dbReference>
<organism evidence="5 6">
    <name type="scientific">Paenibacillus cookii</name>
    <dbReference type="NCBI Taxonomy" id="157839"/>
    <lineage>
        <taxon>Bacteria</taxon>
        <taxon>Bacillati</taxon>
        <taxon>Bacillota</taxon>
        <taxon>Bacilli</taxon>
        <taxon>Bacillales</taxon>
        <taxon>Paenibacillaceae</taxon>
        <taxon>Paenibacillus</taxon>
    </lineage>
</organism>
<dbReference type="PROSITE" id="PS01124">
    <property type="entry name" value="HTH_ARAC_FAMILY_2"/>
    <property type="match status" value="1"/>
</dbReference>
<name>A0ABQ4LYU3_9BACL</name>
<dbReference type="SUPFAM" id="SSF46689">
    <property type="entry name" value="Homeodomain-like"/>
    <property type="match status" value="1"/>
</dbReference>
<feature type="domain" description="HTH araC/xylS-type" evidence="4">
    <location>
        <begin position="162"/>
        <end position="259"/>
    </location>
</feature>
<dbReference type="EMBL" id="BORW01000018">
    <property type="protein sequence ID" value="GIO68450.1"/>
    <property type="molecule type" value="Genomic_DNA"/>
</dbReference>
<keyword evidence="2" id="KW-0238">DNA-binding</keyword>
<accession>A0ABQ4LYU3</accession>
<dbReference type="InterPro" id="IPR037923">
    <property type="entry name" value="HTH-like"/>
</dbReference>
<evidence type="ECO:0000313" key="6">
    <source>
        <dbReference type="Proteomes" id="UP000680638"/>
    </source>
</evidence>
<keyword evidence="3" id="KW-0804">Transcription</keyword>
<keyword evidence="1" id="KW-0805">Transcription regulation</keyword>
<dbReference type="Proteomes" id="UP000680638">
    <property type="component" value="Unassembled WGS sequence"/>
</dbReference>
<evidence type="ECO:0000256" key="3">
    <source>
        <dbReference type="ARBA" id="ARBA00023163"/>
    </source>
</evidence>
<dbReference type="InterPro" id="IPR018060">
    <property type="entry name" value="HTH_AraC"/>
</dbReference>
<protein>
    <submittedName>
        <fullName evidence="5">AraC family transcriptional regulator</fullName>
    </submittedName>
</protein>
<reference evidence="5 6" key="1">
    <citation type="submission" date="2021-03" db="EMBL/GenBank/DDBJ databases">
        <title>Antimicrobial resistance genes in bacteria isolated from Japanese honey, and their potential for conferring macrolide and lincosamide resistance in the American foulbrood pathogen Paenibacillus larvae.</title>
        <authorList>
            <person name="Okamoto M."/>
            <person name="Kumagai M."/>
            <person name="Kanamori H."/>
            <person name="Takamatsu D."/>
        </authorList>
    </citation>
    <scope>NUCLEOTIDE SEQUENCE [LARGE SCALE GENOMIC DNA]</scope>
    <source>
        <strain evidence="5 6">J21TS3</strain>
    </source>
</reference>
<evidence type="ECO:0000256" key="2">
    <source>
        <dbReference type="ARBA" id="ARBA00023125"/>
    </source>
</evidence>
<evidence type="ECO:0000259" key="4">
    <source>
        <dbReference type="PROSITE" id="PS01124"/>
    </source>
</evidence>
<dbReference type="PANTHER" id="PTHR46796">
    <property type="entry name" value="HTH-TYPE TRANSCRIPTIONAL ACTIVATOR RHAS-RELATED"/>
    <property type="match status" value="1"/>
</dbReference>
<sequence>MTLEDRFTYRQSAGMTALSASLSDFTYKKHCHEEYAMGVTLRGVQQYHLEGSMQSSVRGGVMLFHPEQTHDGKAHDRTGIDYVMVYVHPDLFLEALGKKDVLRFKEPIVYHAGLRQSLLALSQAISEGRDEALCSDLLFKVAGHVSQDILEPVNIKDRAFTEKAKEMMRSDLQHVLRLDEISFSFGMSKYQFIRAFKANTGISPYQYFVNCRVEQAKQVIEQHKDIYLAVSSCGFVDLAHLNRHFKQVYGTTAFEYLSYVEGNM</sequence>
<dbReference type="SUPFAM" id="SSF51215">
    <property type="entry name" value="Regulatory protein AraC"/>
    <property type="match status" value="1"/>
</dbReference>
<evidence type="ECO:0000313" key="5">
    <source>
        <dbReference type="EMBL" id="GIO68450.1"/>
    </source>
</evidence>